<dbReference type="AlphaFoldDB" id="A0A7X5YKA9"/>
<keyword evidence="13" id="KW-1185">Reference proteome</keyword>
<keyword evidence="7 10" id="KW-0326">Glycosidase</keyword>
<dbReference type="PROSITE" id="PS00591">
    <property type="entry name" value="GH10_1"/>
    <property type="match status" value="1"/>
</dbReference>
<dbReference type="InterPro" id="IPR031158">
    <property type="entry name" value="GH10_AS"/>
</dbReference>
<evidence type="ECO:0000256" key="9">
    <source>
        <dbReference type="PROSITE-ProRule" id="PRU10061"/>
    </source>
</evidence>
<dbReference type="PANTHER" id="PTHR31490:SF88">
    <property type="entry name" value="BETA-XYLANASE"/>
    <property type="match status" value="1"/>
</dbReference>
<evidence type="ECO:0000313" key="12">
    <source>
        <dbReference type="EMBL" id="NJC41493.1"/>
    </source>
</evidence>
<evidence type="ECO:0000256" key="6">
    <source>
        <dbReference type="ARBA" id="ARBA00023277"/>
    </source>
</evidence>
<dbReference type="Pfam" id="PF00331">
    <property type="entry name" value="Glyco_hydro_10"/>
    <property type="match status" value="1"/>
</dbReference>
<dbReference type="PROSITE" id="PS51760">
    <property type="entry name" value="GH10_2"/>
    <property type="match status" value="1"/>
</dbReference>
<keyword evidence="6 10" id="KW-0119">Carbohydrate metabolism</keyword>
<dbReference type="InterPro" id="IPR001000">
    <property type="entry name" value="GH10_dom"/>
</dbReference>
<accession>A0A7X5YKA9</accession>
<evidence type="ECO:0000256" key="5">
    <source>
        <dbReference type="ARBA" id="ARBA00022801"/>
    </source>
</evidence>
<dbReference type="SMART" id="SM00633">
    <property type="entry name" value="Glyco_10"/>
    <property type="match status" value="1"/>
</dbReference>
<dbReference type="InterPro" id="IPR017853">
    <property type="entry name" value="GH"/>
</dbReference>
<evidence type="ECO:0000256" key="10">
    <source>
        <dbReference type="RuleBase" id="RU361174"/>
    </source>
</evidence>
<organism evidence="12 13">
    <name type="scientific">Brevundimonas alba</name>
    <dbReference type="NCBI Taxonomy" id="74314"/>
    <lineage>
        <taxon>Bacteria</taxon>
        <taxon>Pseudomonadati</taxon>
        <taxon>Pseudomonadota</taxon>
        <taxon>Alphaproteobacteria</taxon>
        <taxon>Caulobacterales</taxon>
        <taxon>Caulobacteraceae</taxon>
        <taxon>Brevundimonas</taxon>
    </lineage>
</organism>
<dbReference type="EC" id="3.2.1.8" evidence="10"/>
<keyword evidence="5 10" id="KW-0378">Hydrolase</keyword>
<evidence type="ECO:0000313" key="13">
    <source>
        <dbReference type="Proteomes" id="UP000587415"/>
    </source>
</evidence>
<feature type="domain" description="GH10" evidence="11">
    <location>
        <begin position="57"/>
        <end position="359"/>
    </location>
</feature>
<comment type="similarity">
    <text evidence="2 10">Belongs to the glycosyl hydrolase 10 (cellulase F) family.</text>
</comment>
<dbReference type="RefSeq" id="WP_342448338.1">
    <property type="nucleotide sequence ID" value="NZ_JAATJM010000001.1"/>
</dbReference>
<sequence length="366" mass="40440">MPADRFALNRRAVLAAPFAIAACTERSAAVAQTPGPIPAPLKSIAPCPFGATGMTWQLDQPEWVEQILRHCSQLTPEWEQKMERTLGPGFTYDFGPSDRVVAFARDNGLRVHGHTLIWYAQGAEFFNDDLPRDRFAAEFDRYITTAVSRYRGRMAGWDVVNEPVAEDGNGLRDCHWSRALGLDGYMVRAFQQAKAADPDAVLFLNEYNLENIPAKGATFLRLVERLLKLGAPVGGIGTQSHLDIEIPAGQITAFMRDAASLGLPIHVSELDFPMKRDGRMPDLRSMAGKRAQQVARVGELAEAFMALPERQRYAFTTWGLRDTDSWLLRDPNRKGDDDSPLLLDAHGRANPAYQAVADAFSGRAGA</sequence>
<dbReference type="EMBL" id="JAATJM010000001">
    <property type="protein sequence ID" value="NJC41493.1"/>
    <property type="molecule type" value="Genomic_DNA"/>
</dbReference>
<protein>
    <recommendedName>
        <fullName evidence="10">Beta-xylanase</fullName>
        <ecNumber evidence="10">3.2.1.8</ecNumber>
    </recommendedName>
</protein>
<dbReference type="GO" id="GO:0045493">
    <property type="term" value="P:xylan catabolic process"/>
    <property type="evidence" value="ECO:0007669"/>
    <property type="project" value="UniProtKB-KW"/>
</dbReference>
<name>A0A7X5YKA9_9CAUL</name>
<dbReference type="InterPro" id="IPR044846">
    <property type="entry name" value="GH10"/>
</dbReference>
<dbReference type="PRINTS" id="PR00134">
    <property type="entry name" value="GLHYDRLASE10"/>
</dbReference>
<evidence type="ECO:0000256" key="7">
    <source>
        <dbReference type="ARBA" id="ARBA00023295"/>
    </source>
</evidence>
<dbReference type="PROSITE" id="PS51257">
    <property type="entry name" value="PROKAR_LIPOPROTEIN"/>
    <property type="match status" value="1"/>
</dbReference>
<dbReference type="Gene3D" id="3.20.20.80">
    <property type="entry name" value="Glycosidases"/>
    <property type="match status" value="1"/>
</dbReference>
<evidence type="ECO:0000256" key="3">
    <source>
        <dbReference type="ARBA" id="ARBA00022651"/>
    </source>
</evidence>
<evidence type="ECO:0000256" key="4">
    <source>
        <dbReference type="ARBA" id="ARBA00022729"/>
    </source>
</evidence>
<comment type="caution">
    <text evidence="12">The sequence shown here is derived from an EMBL/GenBank/DDBJ whole genome shotgun (WGS) entry which is preliminary data.</text>
</comment>
<keyword evidence="8 10" id="KW-0624">Polysaccharide degradation</keyword>
<dbReference type="GO" id="GO:0031176">
    <property type="term" value="F:endo-1,4-beta-xylanase activity"/>
    <property type="evidence" value="ECO:0007669"/>
    <property type="project" value="UniProtKB-EC"/>
</dbReference>
<dbReference type="PANTHER" id="PTHR31490">
    <property type="entry name" value="GLYCOSYL HYDROLASE"/>
    <property type="match status" value="1"/>
</dbReference>
<dbReference type="SUPFAM" id="SSF51445">
    <property type="entry name" value="(Trans)glycosidases"/>
    <property type="match status" value="1"/>
</dbReference>
<feature type="active site" description="Nucleophile" evidence="9">
    <location>
        <position position="269"/>
    </location>
</feature>
<evidence type="ECO:0000256" key="8">
    <source>
        <dbReference type="ARBA" id="ARBA00023326"/>
    </source>
</evidence>
<gene>
    <name evidence="12" type="ORF">GGQ87_001751</name>
</gene>
<comment type="catalytic activity">
    <reaction evidence="1 10">
        <text>Endohydrolysis of (1-&gt;4)-beta-D-xylosidic linkages in xylans.</text>
        <dbReference type="EC" id="3.2.1.8"/>
    </reaction>
</comment>
<reference evidence="12 13" key="1">
    <citation type="submission" date="2020-03" db="EMBL/GenBank/DDBJ databases">
        <title>Genomic Encyclopedia of Type Strains, Phase IV (KMG-IV): sequencing the most valuable type-strain genomes for metagenomic binning, comparative biology and taxonomic classification.</title>
        <authorList>
            <person name="Goeker M."/>
        </authorList>
    </citation>
    <scope>NUCLEOTIDE SEQUENCE [LARGE SCALE GENOMIC DNA]</scope>
    <source>
        <strain evidence="12 13">DSM 4736</strain>
    </source>
</reference>
<proteinExistence type="inferred from homology"/>
<keyword evidence="3 12" id="KW-0858">Xylan degradation</keyword>
<evidence type="ECO:0000256" key="2">
    <source>
        <dbReference type="ARBA" id="ARBA00007495"/>
    </source>
</evidence>
<dbReference type="Proteomes" id="UP000587415">
    <property type="component" value="Unassembled WGS sequence"/>
</dbReference>
<evidence type="ECO:0000259" key="11">
    <source>
        <dbReference type="PROSITE" id="PS51760"/>
    </source>
</evidence>
<evidence type="ECO:0000256" key="1">
    <source>
        <dbReference type="ARBA" id="ARBA00000681"/>
    </source>
</evidence>
<keyword evidence="4" id="KW-0732">Signal</keyword>